<accession>A0AAD5SU62</accession>
<comment type="caution">
    <text evidence="2">The sequence shown here is derived from an EMBL/GenBank/DDBJ whole genome shotgun (WGS) entry which is preliminary data.</text>
</comment>
<dbReference type="AlphaFoldDB" id="A0AAD5SU62"/>
<feature type="compositionally biased region" description="Basic and acidic residues" evidence="1">
    <location>
        <begin position="26"/>
        <end position="39"/>
    </location>
</feature>
<proteinExistence type="predicted"/>
<dbReference type="InterPro" id="IPR006461">
    <property type="entry name" value="PLAC_motif_containing"/>
</dbReference>
<gene>
    <name evidence="2" type="ORF">HK100_003589</name>
</gene>
<dbReference type="EMBL" id="JADGJH010001909">
    <property type="protein sequence ID" value="KAJ3107415.1"/>
    <property type="molecule type" value="Genomic_DNA"/>
</dbReference>
<name>A0AAD5SU62_9FUNG</name>
<keyword evidence="3" id="KW-1185">Reference proteome</keyword>
<sequence length="464" mass="50476">MIEAEHFSQQAAENEVIIVLNEEVESEVKAENPEEKEAMESDSGGSGLRSRSESEPVAAALVAEWRALLHLSPVELMLGGTVETSNTNAIVAATTTISNVNTNTYTNTMRLSVASVDSSFALRLPSNSNLLRHSANDLNRLSVPHSQSYSRSESHTRSHRLSVASLSASFGAAVASIHEHFQASTTAGYSNNWAFGIFESWWAVEPASFAFISKAPTIFTQPQRAPIMSTGISPTNSPAANSTPSPETTPSRPVEHSEIFIKRNSKISVHPESQPQMLQVLINKPQNVFPPSNSARVGISSTPLRQALTQSSNYHKQTSILPILSSIFCPCLVYGQSREMFLRSGGVLEGDVIDILCCGPPRVNSGESARICSASCGFATLMPCCLCYIPHRALRSAIRVRYALREDDEEAGGGFSRRVCCGMECGEFMVACFCMPCALVQERREIVHWEKVVDGARSRRGGNF</sequence>
<feature type="region of interest" description="Disordered" evidence="1">
    <location>
        <begin position="26"/>
        <end position="52"/>
    </location>
</feature>
<reference evidence="2" key="1">
    <citation type="submission" date="2020-05" db="EMBL/GenBank/DDBJ databases">
        <title>Phylogenomic resolution of chytrid fungi.</title>
        <authorList>
            <person name="Stajich J.E."/>
            <person name="Amses K."/>
            <person name="Simmons R."/>
            <person name="Seto K."/>
            <person name="Myers J."/>
            <person name="Bonds A."/>
            <person name="Quandt C.A."/>
            <person name="Barry K."/>
            <person name="Liu P."/>
            <person name="Grigoriev I."/>
            <person name="Longcore J.E."/>
            <person name="James T.Y."/>
        </authorList>
    </citation>
    <scope>NUCLEOTIDE SEQUENCE</scope>
    <source>
        <strain evidence="2">JEL0513</strain>
    </source>
</reference>
<dbReference type="Proteomes" id="UP001211907">
    <property type="component" value="Unassembled WGS sequence"/>
</dbReference>
<protein>
    <submittedName>
        <fullName evidence="2">Uncharacterized protein</fullName>
    </submittedName>
</protein>
<feature type="compositionally biased region" description="Low complexity" evidence="1">
    <location>
        <begin position="233"/>
        <end position="251"/>
    </location>
</feature>
<evidence type="ECO:0000256" key="1">
    <source>
        <dbReference type="SAM" id="MobiDB-lite"/>
    </source>
</evidence>
<dbReference type="Pfam" id="PF04749">
    <property type="entry name" value="PLAC8"/>
    <property type="match status" value="1"/>
</dbReference>
<evidence type="ECO:0000313" key="2">
    <source>
        <dbReference type="EMBL" id="KAJ3107415.1"/>
    </source>
</evidence>
<organism evidence="2 3">
    <name type="scientific">Physocladia obscura</name>
    <dbReference type="NCBI Taxonomy" id="109957"/>
    <lineage>
        <taxon>Eukaryota</taxon>
        <taxon>Fungi</taxon>
        <taxon>Fungi incertae sedis</taxon>
        <taxon>Chytridiomycota</taxon>
        <taxon>Chytridiomycota incertae sedis</taxon>
        <taxon>Chytridiomycetes</taxon>
        <taxon>Chytridiales</taxon>
        <taxon>Chytriomycetaceae</taxon>
        <taxon>Physocladia</taxon>
    </lineage>
</organism>
<feature type="region of interest" description="Disordered" evidence="1">
    <location>
        <begin position="231"/>
        <end position="255"/>
    </location>
</feature>
<evidence type="ECO:0000313" key="3">
    <source>
        <dbReference type="Proteomes" id="UP001211907"/>
    </source>
</evidence>